<gene>
    <name evidence="2" type="ORF">J0B03_03455</name>
</gene>
<accession>A0A974XIS5</accession>
<dbReference type="InterPro" id="IPR025404">
    <property type="entry name" value="DUF4130"/>
</dbReference>
<dbReference type="AlphaFoldDB" id="A0A974XIS5"/>
<dbReference type="KEGG" id="alka:J0B03_03455"/>
<feature type="domain" description="DUF4130" evidence="1">
    <location>
        <begin position="84"/>
        <end position="240"/>
    </location>
</feature>
<dbReference type="NCBIfam" id="TIGR03915">
    <property type="entry name" value="SAM_7_link_chp"/>
    <property type="match status" value="1"/>
</dbReference>
<evidence type="ECO:0000313" key="3">
    <source>
        <dbReference type="Proteomes" id="UP000663499"/>
    </source>
</evidence>
<evidence type="ECO:0000313" key="2">
    <source>
        <dbReference type="EMBL" id="QSX09138.1"/>
    </source>
</evidence>
<organism evidence="2 3">
    <name type="scientific">Alkalibacter rhizosphaerae</name>
    <dbReference type="NCBI Taxonomy" id="2815577"/>
    <lineage>
        <taxon>Bacteria</taxon>
        <taxon>Bacillati</taxon>
        <taxon>Bacillota</taxon>
        <taxon>Clostridia</taxon>
        <taxon>Eubacteriales</taxon>
        <taxon>Eubacteriaceae</taxon>
        <taxon>Alkalibacter</taxon>
    </lineage>
</organism>
<dbReference type="EMBL" id="CP071444">
    <property type="protein sequence ID" value="QSX09138.1"/>
    <property type="molecule type" value="Genomic_DNA"/>
</dbReference>
<dbReference type="Pfam" id="PF13566">
    <property type="entry name" value="DUF4130"/>
    <property type="match status" value="1"/>
</dbReference>
<dbReference type="InterPro" id="IPR023875">
    <property type="entry name" value="DNA_repair_put"/>
</dbReference>
<evidence type="ECO:0000259" key="1">
    <source>
        <dbReference type="Pfam" id="PF13566"/>
    </source>
</evidence>
<proteinExistence type="predicted"/>
<dbReference type="Proteomes" id="UP000663499">
    <property type="component" value="Chromosome"/>
</dbReference>
<reference evidence="2" key="1">
    <citation type="submission" date="2021-03" db="EMBL/GenBank/DDBJ databases">
        <title>Alkalibacter marinus sp. nov., isolated from tidal flat sediment.</title>
        <authorList>
            <person name="Namirimu T."/>
            <person name="Yang J.-A."/>
            <person name="Yang S.-H."/>
            <person name="Kim Y.-J."/>
            <person name="Kwon K.K."/>
        </authorList>
    </citation>
    <scope>NUCLEOTIDE SEQUENCE</scope>
    <source>
        <strain evidence="2">ES005</strain>
    </source>
</reference>
<dbReference type="RefSeq" id="WP_207300477.1">
    <property type="nucleotide sequence ID" value="NZ_CP071444.1"/>
</dbReference>
<keyword evidence="3" id="KW-1185">Reference proteome</keyword>
<name>A0A974XIS5_9FIRM</name>
<protein>
    <submittedName>
        <fullName evidence="2">TIGR03915 family putative DNA repair protein</fullName>
    </submittedName>
</protein>
<sequence length="259" mass="30279">MAEYLYDGTYDGFLTCLYRHFAQEPATNIAISNAYQLSFSSVPVPVETRKKEASYMYEILIRHLGQQSSKDIYYGFLSQVHGWEKVTLSFIDLCFKEGSRFKDAHSHDRVFPFDSLVRKVKMEVHRYQGFVRFRSWGDCLYAKIHPDHFILPAIKNHFADRYANEKIIIHDDNRDLALIAQDGKSILVPFSGDLLSEEVPEDPFIHLWQQYVKTIAIESRINPKLQRQFVPLKYRQDLVEMDPPTDFHPPSRDPKKSSL</sequence>